<dbReference type="FunFam" id="1.20.1080.10:FF:000003">
    <property type="entry name" value="Lens fiber major intrinsic"/>
    <property type="match status" value="1"/>
</dbReference>
<dbReference type="PRINTS" id="PR00783">
    <property type="entry name" value="MINTRINSICP"/>
</dbReference>
<accession>A0A185IIP7</accession>
<proteinExistence type="evidence at transcript level"/>
<keyword evidence="4 8" id="KW-0812">Transmembrane</keyword>
<dbReference type="SUPFAM" id="SSF81338">
    <property type="entry name" value="Aquaporin-like"/>
    <property type="match status" value="1"/>
</dbReference>
<sequence length="263" mass="28775">MWEFRSMSFWRAVFAEFYGTMFFVFFGLGAAMRWTTGSHNVLHVAFCFGLAAATLIQSIGHISGGHINPAVTFAYLIGSQMSLFRAVFYIVAQCLGALAGAAVLYGVTPNNMRGNLALNMLQPGISLGMATTMEVFLTLQLVVCTFAVTDERRNGRLGSAALAIGFSVLIGHLLGMYYTGTGMNPARSFAPAVLVRKFVNHWVYWVGPMIGGAMGAIIYDFMLFPRMRSLSERMAILKGTRPPEAESQRDARGEPIELKTQAL</sequence>
<feature type="compositionally biased region" description="Basic and acidic residues" evidence="9">
    <location>
        <begin position="241"/>
        <end position="257"/>
    </location>
</feature>
<feature type="transmembrane region" description="Helical" evidence="10">
    <location>
        <begin position="202"/>
        <end position="224"/>
    </location>
</feature>
<name>A0A185IIP7_SALSA</name>
<comment type="subcellular location">
    <subcellularLocation>
        <location evidence="1">Endomembrane system</location>
        <topology evidence="1">Multi-pass membrane protein</topology>
    </subcellularLocation>
</comment>
<dbReference type="PANTHER" id="PTHR19139:SF288">
    <property type="entry name" value="AQUAPORIN-0A"/>
    <property type="match status" value="1"/>
</dbReference>
<dbReference type="EMBL" id="KM876671">
    <property type="protein sequence ID" value="AJD87692.1"/>
    <property type="molecule type" value="Genomic_DNA"/>
</dbReference>
<dbReference type="NCBIfam" id="TIGR00861">
    <property type="entry name" value="MIP"/>
    <property type="match status" value="1"/>
</dbReference>
<keyword evidence="6 10" id="KW-0472">Membrane</keyword>
<dbReference type="InterPro" id="IPR023271">
    <property type="entry name" value="Aquaporin-like"/>
</dbReference>
<reference evidence="11" key="1">
    <citation type="journal article" date="2015" name="FASEB J.">
        <title>The pH sensitivity of Aqp0 channels in tetraploid and diploid teleosts.</title>
        <authorList>
            <person name="Chauvigne F."/>
            <person name="Zapater C."/>
            <person name="Stavang J.A."/>
            <person name="Taranger G.L."/>
            <person name="Cerda J."/>
            <person name="Finn R.N."/>
        </authorList>
    </citation>
    <scope>NUCLEOTIDE SEQUENCE</scope>
</reference>
<dbReference type="GO" id="GO:0015250">
    <property type="term" value="F:water channel activity"/>
    <property type="evidence" value="ECO:0007669"/>
    <property type="project" value="TreeGrafter"/>
</dbReference>
<dbReference type="EMBL" id="KM823661">
    <property type="protein sequence ID" value="AJD87691.1"/>
    <property type="molecule type" value="mRNA"/>
</dbReference>
<evidence type="ECO:0000256" key="6">
    <source>
        <dbReference type="ARBA" id="ARBA00023136"/>
    </source>
</evidence>
<comment type="catalytic activity">
    <reaction evidence="7">
        <text>H2O(in) = H2O(out)</text>
        <dbReference type="Rhea" id="RHEA:29667"/>
        <dbReference type="ChEBI" id="CHEBI:15377"/>
    </reaction>
</comment>
<comment type="similarity">
    <text evidence="2 8">Belongs to the MIP/aquaporin (TC 1.A.8) family.</text>
</comment>
<dbReference type="InterPro" id="IPR022357">
    <property type="entry name" value="MIP_CS"/>
</dbReference>
<evidence type="ECO:0000256" key="4">
    <source>
        <dbReference type="ARBA" id="ARBA00022692"/>
    </source>
</evidence>
<dbReference type="PROSITE" id="PS00221">
    <property type="entry name" value="MIP"/>
    <property type="match status" value="1"/>
</dbReference>
<dbReference type="InterPro" id="IPR034294">
    <property type="entry name" value="Aquaporin_transptr"/>
</dbReference>
<dbReference type="GO" id="GO:0012505">
    <property type="term" value="C:endomembrane system"/>
    <property type="evidence" value="ECO:0007669"/>
    <property type="project" value="UniProtKB-SubCell"/>
</dbReference>
<dbReference type="PRINTS" id="PR02014">
    <property type="entry name" value="AQUAPORIN2"/>
</dbReference>
<feature type="transmembrane region" description="Helical" evidence="10">
    <location>
        <begin position="12"/>
        <end position="35"/>
    </location>
</feature>
<evidence type="ECO:0000256" key="2">
    <source>
        <dbReference type="ARBA" id="ARBA00006175"/>
    </source>
</evidence>
<evidence type="ECO:0000256" key="3">
    <source>
        <dbReference type="ARBA" id="ARBA00022448"/>
    </source>
</evidence>
<organism evidence="11">
    <name type="scientific">Salmo salar</name>
    <name type="common">Atlantic salmon</name>
    <dbReference type="NCBI Taxonomy" id="8030"/>
    <lineage>
        <taxon>Eukaryota</taxon>
        <taxon>Metazoa</taxon>
        <taxon>Chordata</taxon>
        <taxon>Craniata</taxon>
        <taxon>Vertebrata</taxon>
        <taxon>Euteleostomi</taxon>
        <taxon>Actinopterygii</taxon>
        <taxon>Neopterygii</taxon>
        <taxon>Teleostei</taxon>
        <taxon>Protacanthopterygii</taxon>
        <taxon>Salmoniformes</taxon>
        <taxon>Salmonidae</taxon>
        <taxon>Salmoninae</taxon>
        <taxon>Salmo</taxon>
    </lineage>
</organism>
<evidence type="ECO:0000256" key="7">
    <source>
        <dbReference type="ARBA" id="ARBA00034651"/>
    </source>
</evidence>
<dbReference type="GO" id="GO:0005886">
    <property type="term" value="C:plasma membrane"/>
    <property type="evidence" value="ECO:0007669"/>
    <property type="project" value="TreeGrafter"/>
</dbReference>
<dbReference type="PANTHER" id="PTHR19139">
    <property type="entry name" value="AQUAPORIN TRANSPORTER"/>
    <property type="match status" value="1"/>
</dbReference>
<feature type="transmembrane region" description="Helical" evidence="10">
    <location>
        <begin position="83"/>
        <end position="105"/>
    </location>
</feature>
<dbReference type="CDD" id="cd00333">
    <property type="entry name" value="MIP"/>
    <property type="match status" value="1"/>
</dbReference>
<protein>
    <submittedName>
        <fullName evidence="11">Aquaporin-0a1</fullName>
    </submittedName>
</protein>
<evidence type="ECO:0000256" key="5">
    <source>
        <dbReference type="ARBA" id="ARBA00022989"/>
    </source>
</evidence>
<dbReference type="Pfam" id="PF00230">
    <property type="entry name" value="MIP"/>
    <property type="match status" value="1"/>
</dbReference>
<feature type="transmembrane region" description="Helical" evidence="10">
    <location>
        <begin position="125"/>
        <end position="148"/>
    </location>
</feature>
<feature type="region of interest" description="Disordered" evidence="9">
    <location>
        <begin position="239"/>
        <end position="263"/>
    </location>
</feature>
<dbReference type="Gene3D" id="1.20.1080.10">
    <property type="entry name" value="Glycerol uptake facilitator protein"/>
    <property type="match status" value="1"/>
</dbReference>
<keyword evidence="5 10" id="KW-1133">Transmembrane helix</keyword>
<dbReference type="InterPro" id="IPR000425">
    <property type="entry name" value="MIP"/>
</dbReference>
<keyword evidence="3 8" id="KW-0813">Transport</keyword>
<feature type="transmembrane region" description="Helical" evidence="10">
    <location>
        <begin position="160"/>
        <end position="179"/>
    </location>
</feature>
<evidence type="ECO:0000313" key="11">
    <source>
        <dbReference type="EMBL" id="AJD87691.1"/>
    </source>
</evidence>
<feature type="transmembrane region" description="Helical" evidence="10">
    <location>
        <begin position="41"/>
        <end position="62"/>
    </location>
</feature>
<dbReference type="AlphaFoldDB" id="A0A185IIP7"/>
<evidence type="ECO:0000256" key="9">
    <source>
        <dbReference type="SAM" id="MobiDB-lite"/>
    </source>
</evidence>
<evidence type="ECO:0000256" key="8">
    <source>
        <dbReference type="RuleBase" id="RU000477"/>
    </source>
</evidence>
<evidence type="ECO:0000256" key="10">
    <source>
        <dbReference type="SAM" id="Phobius"/>
    </source>
</evidence>
<evidence type="ECO:0000256" key="1">
    <source>
        <dbReference type="ARBA" id="ARBA00004127"/>
    </source>
</evidence>